<evidence type="ECO:0000256" key="7">
    <source>
        <dbReference type="RuleBase" id="RU361210"/>
    </source>
</evidence>
<dbReference type="Gene3D" id="1.20.120.1150">
    <property type="match status" value="1"/>
</dbReference>
<accession>A0A8H4VLN8</accession>
<gene>
    <name evidence="9" type="ORF">D9613_008144</name>
</gene>
<dbReference type="InterPro" id="IPR043170">
    <property type="entry name" value="PTPA_C_lid"/>
</dbReference>
<dbReference type="PANTHER" id="PTHR10012:SF0">
    <property type="entry name" value="SERINE_THREONINE-PROTEIN PHOSPHATASE 2A ACTIVATOR"/>
    <property type="match status" value="1"/>
</dbReference>
<evidence type="ECO:0000256" key="5">
    <source>
        <dbReference type="ARBA" id="ARBA00023110"/>
    </source>
</evidence>
<evidence type="ECO:0000313" key="10">
    <source>
        <dbReference type="Proteomes" id="UP000521872"/>
    </source>
</evidence>
<feature type="region of interest" description="Disordered" evidence="8">
    <location>
        <begin position="326"/>
        <end position="346"/>
    </location>
</feature>
<reference evidence="9 10" key="1">
    <citation type="submission" date="2019-12" db="EMBL/GenBank/DDBJ databases">
        <authorList>
            <person name="Floudas D."/>
            <person name="Bentzer J."/>
            <person name="Ahren D."/>
            <person name="Johansson T."/>
            <person name="Persson P."/>
            <person name="Tunlid A."/>
        </authorList>
    </citation>
    <scope>NUCLEOTIDE SEQUENCE [LARGE SCALE GENOMIC DNA]</scope>
    <source>
        <strain evidence="9 10">CBS 102.39</strain>
    </source>
</reference>
<dbReference type="GO" id="GO:0008160">
    <property type="term" value="F:protein tyrosine phosphatase activator activity"/>
    <property type="evidence" value="ECO:0007669"/>
    <property type="project" value="TreeGrafter"/>
</dbReference>
<evidence type="ECO:0000256" key="2">
    <source>
        <dbReference type="ARBA" id="ARBA00004496"/>
    </source>
</evidence>
<dbReference type="AlphaFoldDB" id="A0A8H4VLN8"/>
<organism evidence="9 10">
    <name type="scientific">Agrocybe pediades</name>
    <dbReference type="NCBI Taxonomy" id="84607"/>
    <lineage>
        <taxon>Eukaryota</taxon>
        <taxon>Fungi</taxon>
        <taxon>Dikarya</taxon>
        <taxon>Basidiomycota</taxon>
        <taxon>Agaricomycotina</taxon>
        <taxon>Agaricomycetes</taxon>
        <taxon>Agaricomycetidae</taxon>
        <taxon>Agaricales</taxon>
        <taxon>Agaricineae</taxon>
        <taxon>Strophariaceae</taxon>
        <taxon>Agrocybe</taxon>
    </lineage>
</organism>
<keyword evidence="5 7" id="KW-0697">Rotamase</keyword>
<comment type="similarity">
    <text evidence="3 7">Belongs to the PTPA-type PPIase family.</text>
</comment>
<evidence type="ECO:0000256" key="6">
    <source>
        <dbReference type="ARBA" id="ARBA00023235"/>
    </source>
</evidence>
<dbReference type="PANTHER" id="PTHR10012">
    <property type="entry name" value="SERINE/THREONINE-PROTEIN PHOSPHATASE 2A REGULATORY SUBUNIT B"/>
    <property type="match status" value="1"/>
</dbReference>
<evidence type="ECO:0000256" key="3">
    <source>
        <dbReference type="ARBA" id="ARBA00011019"/>
    </source>
</evidence>
<keyword evidence="4 7" id="KW-0963">Cytoplasm</keyword>
<name>A0A8H4VLN8_9AGAR</name>
<feature type="compositionally biased region" description="Basic and acidic residues" evidence="8">
    <location>
        <begin position="418"/>
        <end position="434"/>
    </location>
</feature>
<proteinExistence type="inferred from homology"/>
<sequence>MLAALPELREITLSTLSGLQTLPTLKIKTDDDVEYWKTTQSYLDYMIFLRRLNESVVGYTLPWRSERSIKSVERMTSLLDILFQWIEEIPPLKTPQRFGNLAFRTWGQRLQEESDDILSDFLGPEYVQVLPYIKPYFLLSFGSFTRMDYGTGHETSFALFLLCLTLVRFFHPHAEEERELVFTVFLQYLRLCWKLQDTYKLEPAGSHGVWGLDDYTFLPYIFGSGQLRDQTEIPVSSVLHPPLPPTNLYFMAIMRIHDVKIGPFFEHSSQLYSIASGVPNWGKVNSGLFKMYEAEVVGKRVVVQHIPLGGLLEWEKSAEISGATTTVSTTAAAPTQFHGPQIEMRTRNTPGNYSTMLPMPATTAPWASSSIQNRTSLSMQPCDNRRNMPPPPLPAPAPFSSRTQIPYPQTTNRPWRVPYEDKSSPTGDSGKKTT</sequence>
<comment type="function">
    <text evidence="7">PPIases accelerate the folding of proteins. It catalyzes the cis-trans isomerization of proline imidic peptide bonds in oligopeptides.</text>
</comment>
<comment type="caution">
    <text evidence="9">The sequence shown here is derived from an EMBL/GenBank/DDBJ whole genome shotgun (WGS) entry which is preliminary data.</text>
</comment>
<dbReference type="GO" id="GO:0005634">
    <property type="term" value="C:nucleus"/>
    <property type="evidence" value="ECO:0007669"/>
    <property type="project" value="TreeGrafter"/>
</dbReference>
<dbReference type="InterPro" id="IPR004327">
    <property type="entry name" value="Phstyr_phstse_ac"/>
</dbReference>
<dbReference type="GO" id="GO:0003755">
    <property type="term" value="F:peptidyl-prolyl cis-trans isomerase activity"/>
    <property type="evidence" value="ECO:0007669"/>
    <property type="project" value="UniProtKB-KW"/>
</dbReference>
<comment type="subcellular location">
    <subcellularLocation>
        <location evidence="2 7">Cytoplasm</location>
    </subcellularLocation>
</comment>
<dbReference type="GO" id="GO:0000159">
    <property type="term" value="C:protein phosphatase type 2A complex"/>
    <property type="evidence" value="ECO:0007669"/>
    <property type="project" value="TreeGrafter"/>
</dbReference>
<evidence type="ECO:0000256" key="8">
    <source>
        <dbReference type="SAM" id="MobiDB-lite"/>
    </source>
</evidence>
<feature type="compositionally biased region" description="Low complexity" evidence="8">
    <location>
        <begin position="326"/>
        <end position="335"/>
    </location>
</feature>
<dbReference type="CDD" id="cd04087">
    <property type="entry name" value="PTPA"/>
    <property type="match status" value="1"/>
</dbReference>
<dbReference type="EC" id="5.2.1.8" evidence="7"/>
<protein>
    <recommendedName>
        <fullName evidence="7">Serine/threonine-protein phosphatase 2A activator</fullName>
        <ecNumber evidence="7">5.2.1.8</ecNumber>
    </recommendedName>
    <alternativeName>
        <fullName evidence="7">Phosphotyrosyl phosphatase activator</fullName>
    </alternativeName>
</protein>
<dbReference type="Pfam" id="PF03095">
    <property type="entry name" value="PTPA"/>
    <property type="match status" value="1"/>
</dbReference>
<keyword evidence="6 7" id="KW-0413">Isomerase</keyword>
<feature type="region of interest" description="Disordered" evidence="8">
    <location>
        <begin position="377"/>
        <end position="434"/>
    </location>
</feature>
<dbReference type="SUPFAM" id="SSF140984">
    <property type="entry name" value="PTPA-like"/>
    <property type="match status" value="1"/>
</dbReference>
<dbReference type="InterPro" id="IPR037218">
    <property type="entry name" value="PTPA_sf"/>
</dbReference>
<keyword evidence="10" id="KW-1185">Reference proteome</keyword>
<evidence type="ECO:0000256" key="1">
    <source>
        <dbReference type="ARBA" id="ARBA00000971"/>
    </source>
</evidence>
<dbReference type="GO" id="GO:0005737">
    <property type="term" value="C:cytoplasm"/>
    <property type="evidence" value="ECO:0007669"/>
    <property type="project" value="UniProtKB-SubCell"/>
</dbReference>
<evidence type="ECO:0000256" key="4">
    <source>
        <dbReference type="ARBA" id="ARBA00022490"/>
    </source>
</evidence>
<dbReference type="GO" id="GO:0007052">
    <property type="term" value="P:mitotic spindle organization"/>
    <property type="evidence" value="ECO:0007669"/>
    <property type="project" value="TreeGrafter"/>
</dbReference>
<feature type="compositionally biased region" description="Pro residues" evidence="8">
    <location>
        <begin position="388"/>
        <end position="397"/>
    </location>
</feature>
<dbReference type="Proteomes" id="UP000521872">
    <property type="component" value="Unassembled WGS sequence"/>
</dbReference>
<evidence type="ECO:0000313" key="9">
    <source>
        <dbReference type="EMBL" id="KAF4614142.1"/>
    </source>
</evidence>
<comment type="catalytic activity">
    <reaction evidence="1 7">
        <text>[protein]-peptidylproline (omega=180) = [protein]-peptidylproline (omega=0)</text>
        <dbReference type="Rhea" id="RHEA:16237"/>
        <dbReference type="Rhea" id="RHEA-COMP:10747"/>
        <dbReference type="Rhea" id="RHEA-COMP:10748"/>
        <dbReference type="ChEBI" id="CHEBI:83833"/>
        <dbReference type="ChEBI" id="CHEBI:83834"/>
        <dbReference type="EC" id="5.2.1.8"/>
    </reaction>
</comment>
<feature type="compositionally biased region" description="Polar residues" evidence="8">
    <location>
        <begin position="400"/>
        <end position="413"/>
    </location>
</feature>
<dbReference type="EMBL" id="JAACJL010000045">
    <property type="protein sequence ID" value="KAF4614142.1"/>
    <property type="molecule type" value="Genomic_DNA"/>
</dbReference>